<name>A0AAP0KWU5_9MAGN</name>
<feature type="region of interest" description="Disordered" evidence="1">
    <location>
        <begin position="1"/>
        <end position="20"/>
    </location>
</feature>
<evidence type="ECO:0000313" key="3">
    <source>
        <dbReference type="Proteomes" id="UP001420932"/>
    </source>
</evidence>
<reference evidence="2 3" key="1">
    <citation type="submission" date="2024-01" db="EMBL/GenBank/DDBJ databases">
        <title>Genome assemblies of Stephania.</title>
        <authorList>
            <person name="Yang L."/>
        </authorList>
    </citation>
    <scope>NUCLEOTIDE SEQUENCE [LARGE SCALE GENOMIC DNA]</scope>
    <source>
        <strain evidence="2">YNDBR</strain>
        <tissue evidence="2">Leaf</tissue>
    </source>
</reference>
<dbReference type="Proteomes" id="UP001420932">
    <property type="component" value="Unassembled WGS sequence"/>
</dbReference>
<organism evidence="2 3">
    <name type="scientific">Stephania yunnanensis</name>
    <dbReference type="NCBI Taxonomy" id="152371"/>
    <lineage>
        <taxon>Eukaryota</taxon>
        <taxon>Viridiplantae</taxon>
        <taxon>Streptophyta</taxon>
        <taxon>Embryophyta</taxon>
        <taxon>Tracheophyta</taxon>
        <taxon>Spermatophyta</taxon>
        <taxon>Magnoliopsida</taxon>
        <taxon>Ranunculales</taxon>
        <taxon>Menispermaceae</taxon>
        <taxon>Menispermoideae</taxon>
        <taxon>Cissampelideae</taxon>
        <taxon>Stephania</taxon>
    </lineage>
</organism>
<evidence type="ECO:0000313" key="2">
    <source>
        <dbReference type="EMBL" id="KAK9160257.1"/>
    </source>
</evidence>
<evidence type="ECO:0000256" key="1">
    <source>
        <dbReference type="SAM" id="MobiDB-lite"/>
    </source>
</evidence>
<sequence length="85" mass="9294">MRDMEAQIKSYGEQQQTGFGTEETVIIDDGDARLDGIGQGRKSSCIGLQVGREILIPRSAQPRWGKKSSLFTPCRAGTQQDLALP</sequence>
<comment type="caution">
    <text evidence="2">The sequence shown here is derived from an EMBL/GenBank/DDBJ whole genome shotgun (WGS) entry which is preliminary data.</text>
</comment>
<gene>
    <name evidence="2" type="ORF">Syun_006598</name>
</gene>
<keyword evidence="3" id="KW-1185">Reference proteome</keyword>
<protein>
    <submittedName>
        <fullName evidence="2">Uncharacterized protein</fullName>
    </submittedName>
</protein>
<dbReference type="AlphaFoldDB" id="A0AAP0KWU5"/>
<proteinExistence type="predicted"/>
<dbReference type="EMBL" id="JBBNAF010000003">
    <property type="protein sequence ID" value="KAK9160257.1"/>
    <property type="molecule type" value="Genomic_DNA"/>
</dbReference>
<accession>A0AAP0KWU5</accession>